<dbReference type="RefSeq" id="WP_091276120.1">
    <property type="nucleotide sequence ID" value="NZ_FMCW01000003.1"/>
</dbReference>
<dbReference type="PROSITE" id="PS51178">
    <property type="entry name" value="PASTA"/>
    <property type="match status" value="1"/>
</dbReference>
<evidence type="ECO:0000259" key="3">
    <source>
        <dbReference type="PROSITE" id="PS51178"/>
    </source>
</evidence>
<dbReference type="Pfam" id="PF03793">
    <property type="entry name" value="PASTA"/>
    <property type="match status" value="1"/>
</dbReference>
<feature type="domain" description="PASTA" evidence="3">
    <location>
        <begin position="139"/>
        <end position="204"/>
    </location>
</feature>
<feature type="region of interest" description="Disordered" evidence="1">
    <location>
        <begin position="1"/>
        <end position="58"/>
    </location>
</feature>
<dbReference type="EMBL" id="FMCW01000003">
    <property type="protein sequence ID" value="SCE71257.1"/>
    <property type="molecule type" value="Genomic_DNA"/>
</dbReference>
<evidence type="ECO:0000313" key="4">
    <source>
        <dbReference type="EMBL" id="SCE71257.1"/>
    </source>
</evidence>
<protein>
    <submittedName>
        <fullName evidence="4">PASTA domain-containing protein</fullName>
    </submittedName>
</protein>
<accession>A0A1C4UHW8</accession>
<evidence type="ECO:0000256" key="2">
    <source>
        <dbReference type="SAM" id="Phobius"/>
    </source>
</evidence>
<dbReference type="AlphaFoldDB" id="A0A1C4UHW8"/>
<dbReference type="InterPro" id="IPR005543">
    <property type="entry name" value="PASTA_dom"/>
</dbReference>
<dbReference type="CDD" id="cd06577">
    <property type="entry name" value="PASTA_pknB"/>
    <property type="match status" value="1"/>
</dbReference>
<sequence length="225" mass="22744">MSDDRQDPPPDDAGDQTRPLPKPGDDARPKPAGGQVWSGRAGVPPPRPAEYGPPTGEWYAEEQPGRRWWTPILLGVVALLLLGLLGVGFWLAQSSGDGTGPEETPSAGPTSAPATTGAPTTGATTGGPSPTPTTPPATTPAGVPMPPLVGLPRATAERILDRIGVDHRVETRESDRPAGTVLETDPEAGALVPAGDQVILVVAAAPAPTSSAAAPTTPATPTPTP</sequence>
<dbReference type="Proteomes" id="UP000199375">
    <property type="component" value="Unassembled WGS sequence"/>
</dbReference>
<evidence type="ECO:0000313" key="5">
    <source>
        <dbReference type="Proteomes" id="UP000199375"/>
    </source>
</evidence>
<organism evidence="4 5">
    <name type="scientific">Micromonospora haikouensis</name>
    <dbReference type="NCBI Taxonomy" id="686309"/>
    <lineage>
        <taxon>Bacteria</taxon>
        <taxon>Bacillati</taxon>
        <taxon>Actinomycetota</taxon>
        <taxon>Actinomycetes</taxon>
        <taxon>Micromonosporales</taxon>
        <taxon>Micromonosporaceae</taxon>
        <taxon>Micromonospora</taxon>
    </lineage>
</organism>
<keyword evidence="2" id="KW-0812">Transmembrane</keyword>
<feature type="transmembrane region" description="Helical" evidence="2">
    <location>
        <begin position="68"/>
        <end position="92"/>
    </location>
</feature>
<evidence type="ECO:0000256" key="1">
    <source>
        <dbReference type="SAM" id="MobiDB-lite"/>
    </source>
</evidence>
<feature type="compositionally biased region" description="Low complexity" evidence="1">
    <location>
        <begin position="104"/>
        <end position="128"/>
    </location>
</feature>
<gene>
    <name evidence="4" type="ORF">GA0070558_103244</name>
</gene>
<keyword evidence="2" id="KW-0472">Membrane</keyword>
<dbReference type="SMART" id="SM00740">
    <property type="entry name" value="PASTA"/>
    <property type="match status" value="1"/>
</dbReference>
<reference evidence="4 5" key="1">
    <citation type="submission" date="2016-06" db="EMBL/GenBank/DDBJ databases">
        <authorList>
            <person name="Kjaerup R.B."/>
            <person name="Dalgaard T.S."/>
            <person name="Juul-Madsen H.R."/>
        </authorList>
    </citation>
    <scope>NUCLEOTIDE SEQUENCE [LARGE SCALE GENOMIC DNA]</scope>
    <source>
        <strain evidence="4 5">DSM 45626</strain>
    </source>
</reference>
<keyword evidence="2" id="KW-1133">Transmembrane helix</keyword>
<feature type="region of interest" description="Disordered" evidence="1">
    <location>
        <begin position="96"/>
        <end position="142"/>
    </location>
</feature>
<feature type="compositionally biased region" description="Pro residues" evidence="1">
    <location>
        <begin position="129"/>
        <end position="142"/>
    </location>
</feature>
<name>A0A1C4UHW8_9ACTN</name>
<dbReference type="Gene3D" id="3.30.10.20">
    <property type="match status" value="1"/>
</dbReference>
<proteinExistence type="predicted"/>